<comment type="caution">
    <text evidence="1">The sequence shown here is derived from an EMBL/GenBank/DDBJ whole genome shotgun (WGS) entry which is preliminary data.</text>
</comment>
<accession>A0A3E0EN26</accession>
<reference evidence="1 2" key="1">
    <citation type="submission" date="2018-08" db="EMBL/GenBank/DDBJ databases">
        <title>Genomic Encyclopedia of Archaeal and Bacterial Type Strains, Phase II (KMG-II): from individual species to whole genera.</title>
        <authorList>
            <person name="Goeker M."/>
        </authorList>
    </citation>
    <scope>NUCLEOTIDE SEQUENCE [LARGE SCALE GENOMIC DNA]</scope>
    <source>
        <strain evidence="1 2">DSM 100880</strain>
    </source>
</reference>
<dbReference type="AlphaFoldDB" id="A0A3E0EN26"/>
<evidence type="ECO:0000313" key="1">
    <source>
        <dbReference type="EMBL" id="REG99113.1"/>
    </source>
</evidence>
<organism evidence="1 2">
    <name type="scientific">Flavobacterium aquicola</name>
    <dbReference type="NCBI Taxonomy" id="1682742"/>
    <lineage>
        <taxon>Bacteria</taxon>
        <taxon>Pseudomonadati</taxon>
        <taxon>Bacteroidota</taxon>
        <taxon>Flavobacteriia</taxon>
        <taxon>Flavobacteriales</taxon>
        <taxon>Flavobacteriaceae</taxon>
        <taxon>Flavobacterium</taxon>
    </lineage>
</organism>
<proteinExistence type="predicted"/>
<gene>
    <name evidence="1" type="ORF">C8P67_105283</name>
</gene>
<dbReference type="RefSeq" id="WP_115813227.1">
    <property type="nucleotide sequence ID" value="NZ_QUNI01000005.1"/>
</dbReference>
<dbReference type="Proteomes" id="UP000257136">
    <property type="component" value="Unassembled WGS sequence"/>
</dbReference>
<name>A0A3E0EN26_9FLAO</name>
<dbReference type="EMBL" id="QUNI01000005">
    <property type="protein sequence ID" value="REG99113.1"/>
    <property type="molecule type" value="Genomic_DNA"/>
</dbReference>
<keyword evidence="2" id="KW-1185">Reference proteome</keyword>
<dbReference type="OrthoDB" id="5177801at2"/>
<protein>
    <submittedName>
        <fullName evidence="1">Uncharacterized protein</fullName>
    </submittedName>
</protein>
<evidence type="ECO:0000313" key="2">
    <source>
        <dbReference type="Proteomes" id="UP000257136"/>
    </source>
</evidence>
<sequence length="281" mass="31853">MSFLGSYSLLFEATILHGYFLNEGETAFDAMADDNKIKMLSKYNHDSFIEINPTMETVTVLKNLKLLYKKNKKGFSIYTKINESDTADPFVNIPADLKLDFTMRTKDYQFENYTDLEFSNTKLFYFSNVRPATEPVTFKYIPKIDDSIFISNDFSVSQKTSENLLSSLAFTESKGLFGILSIVMTGDSPANSVLTPSGKLKTPELNFKIHFDNRKTFWRYINKKTPITLETNSAKPLTNSGFVEIDPSTDFTPSAPAGQYPNPTVKSITKKASKFYSEIFI</sequence>